<keyword evidence="9" id="KW-0464">Manganese</keyword>
<dbReference type="Pfam" id="PF05195">
    <property type="entry name" value="AMP_N"/>
    <property type="match status" value="1"/>
</dbReference>
<dbReference type="GO" id="GO:0030145">
    <property type="term" value="F:manganese ion binding"/>
    <property type="evidence" value="ECO:0007669"/>
    <property type="project" value="InterPro"/>
</dbReference>
<dbReference type="InterPro" id="IPR052433">
    <property type="entry name" value="X-Pro_dipept-like"/>
</dbReference>
<dbReference type="InterPro" id="IPR029149">
    <property type="entry name" value="Creatin/AminoP/Spt16_N"/>
</dbReference>
<protein>
    <recommendedName>
        <fullName evidence="4">Xaa-Pro aminopeptidase</fullName>
        <ecNumber evidence="4">3.4.11.9</ecNumber>
    </recommendedName>
</protein>
<dbReference type="Gene3D" id="3.90.230.10">
    <property type="entry name" value="Creatinase/methionine aminopeptidase superfamily"/>
    <property type="match status" value="1"/>
</dbReference>
<evidence type="ECO:0000259" key="11">
    <source>
        <dbReference type="SMART" id="SM01011"/>
    </source>
</evidence>
<sequence>MRYTPLPAELFALNRQRLYTQLPPRSLVILHANDVLPTNADGTMGFVQNSDLYYLSGIDQEETILMLFPDAPDPKQREILFVRETNEYIALWEGEKLTKEAANQRSDIRSVHWLQDFESIFRQVMCLADHVYLNSNEHARASITVETRETRFTHRCQREYPLHEYRRLAPLMHQLRSVKHDLELQALQEAIRITECGFRRLLQFVKPGVCEFEVEAELAHEFIRQRARGFAYPPIIASGPAACVLHYVTNHATCRAGDLLLLDVAANYANYNADLTRTIPVNGTFSTRQCQVYSAVLRVFREACQMLRPGVLIREYQEEIGKIMTSELIGLGLLDRDAVEKQDPERPLYKRYFPHGTSHLLGIDVHDVGQTWKPIQAGMVFTVEPGIYIREEGLGIRLENNLFIGENSNTDLMASIPIEPEEIEELMAKKG</sequence>
<dbReference type="InterPro" id="IPR007865">
    <property type="entry name" value="Aminopep_P_N"/>
</dbReference>
<keyword evidence="7" id="KW-0378">Hydrolase</keyword>
<dbReference type="PANTHER" id="PTHR43226">
    <property type="entry name" value="XAA-PRO AMINOPEPTIDASE 3"/>
    <property type="match status" value="1"/>
</dbReference>
<dbReference type="OrthoDB" id="9806388at2"/>
<dbReference type="EC" id="3.4.11.9" evidence="4"/>
<organism evidence="12 13">
    <name type="scientific">Prosthecobacter debontii</name>
    <dbReference type="NCBI Taxonomy" id="48467"/>
    <lineage>
        <taxon>Bacteria</taxon>
        <taxon>Pseudomonadati</taxon>
        <taxon>Verrucomicrobiota</taxon>
        <taxon>Verrucomicrobiia</taxon>
        <taxon>Verrucomicrobiales</taxon>
        <taxon>Verrucomicrobiaceae</taxon>
        <taxon>Prosthecobacter</taxon>
    </lineage>
</organism>
<keyword evidence="13" id="KW-1185">Reference proteome</keyword>
<evidence type="ECO:0000256" key="2">
    <source>
        <dbReference type="ARBA" id="ARBA00001936"/>
    </source>
</evidence>
<evidence type="ECO:0000256" key="10">
    <source>
        <dbReference type="RuleBase" id="RU000590"/>
    </source>
</evidence>
<comment type="cofactor">
    <cofactor evidence="2">
        <name>Mn(2+)</name>
        <dbReference type="ChEBI" id="CHEBI:29035"/>
    </cofactor>
</comment>
<evidence type="ECO:0000256" key="7">
    <source>
        <dbReference type="ARBA" id="ARBA00022801"/>
    </source>
</evidence>
<evidence type="ECO:0000256" key="9">
    <source>
        <dbReference type="ARBA" id="ARBA00023211"/>
    </source>
</evidence>
<dbReference type="EMBL" id="FUYE01000006">
    <property type="protein sequence ID" value="SKA95234.1"/>
    <property type="molecule type" value="Genomic_DNA"/>
</dbReference>
<feature type="domain" description="Aminopeptidase P N-terminal" evidence="11">
    <location>
        <begin position="6"/>
        <end position="142"/>
    </location>
</feature>
<dbReference type="PANTHER" id="PTHR43226:SF4">
    <property type="entry name" value="XAA-PRO AMINOPEPTIDASE 3"/>
    <property type="match status" value="1"/>
</dbReference>
<dbReference type="PROSITE" id="PS00491">
    <property type="entry name" value="PROLINE_PEPTIDASE"/>
    <property type="match status" value="1"/>
</dbReference>
<gene>
    <name evidence="12" type="ORF">SAMN02745166_02313</name>
</gene>
<evidence type="ECO:0000256" key="8">
    <source>
        <dbReference type="ARBA" id="ARBA00023049"/>
    </source>
</evidence>
<keyword evidence="6 10" id="KW-0479">Metal-binding</keyword>
<dbReference type="Gene3D" id="3.40.350.10">
    <property type="entry name" value="Creatinase/prolidase N-terminal domain"/>
    <property type="match status" value="1"/>
</dbReference>
<keyword evidence="12" id="KW-0031">Aminopeptidase</keyword>
<evidence type="ECO:0000256" key="5">
    <source>
        <dbReference type="ARBA" id="ARBA00022670"/>
    </source>
</evidence>
<evidence type="ECO:0000313" key="13">
    <source>
        <dbReference type="Proteomes" id="UP000190774"/>
    </source>
</evidence>
<dbReference type="GO" id="GO:0006508">
    <property type="term" value="P:proteolysis"/>
    <property type="evidence" value="ECO:0007669"/>
    <property type="project" value="UniProtKB-KW"/>
</dbReference>
<name>A0A1T4Y082_9BACT</name>
<dbReference type="RefSeq" id="WP_078813512.1">
    <property type="nucleotide sequence ID" value="NZ_FUYE01000006.1"/>
</dbReference>
<proteinExistence type="inferred from homology"/>
<keyword evidence="8" id="KW-0482">Metalloprotease</keyword>
<evidence type="ECO:0000256" key="3">
    <source>
        <dbReference type="ARBA" id="ARBA00008766"/>
    </source>
</evidence>
<evidence type="ECO:0000313" key="12">
    <source>
        <dbReference type="EMBL" id="SKA95234.1"/>
    </source>
</evidence>
<accession>A0A1T4Y082</accession>
<dbReference type="SUPFAM" id="SSF53092">
    <property type="entry name" value="Creatinase/prolidase N-terminal domain"/>
    <property type="match status" value="1"/>
</dbReference>
<reference evidence="13" key="1">
    <citation type="submission" date="2017-02" db="EMBL/GenBank/DDBJ databases">
        <authorList>
            <person name="Varghese N."/>
            <person name="Submissions S."/>
        </authorList>
    </citation>
    <scope>NUCLEOTIDE SEQUENCE [LARGE SCALE GENOMIC DNA]</scope>
    <source>
        <strain evidence="13">ATCC 700200</strain>
    </source>
</reference>
<evidence type="ECO:0000256" key="4">
    <source>
        <dbReference type="ARBA" id="ARBA00012574"/>
    </source>
</evidence>
<dbReference type="InterPro" id="IPR001131">
    <property type="entry name" value="Peptidase_M24B_aminopep-P_CS"/>
</dbReference>
<evidence type="ECO:0000256" key="6">
    <source>
        <dbReference type="ARBA" id="ARBA00022723"/>
    </source>
</evidence>
<keyword evidence="5" id="KW-0645">Protease</keyword>
<dbReference type="SMART" id="SM01011">
    <property type="entry name" value="AMP_N"/>
    <property type="match status" value="1"/>
</dbReference>
<dbReference type="Proteomes" id="UP000190774">
    <property type="component" value="Unassembled WGS sequence"/>
</dbReference>
<comment type="similarity">
    <text evidence="3 10">Belongs to the peptidase M24B family.</text>
</comment>
<dbReference type="InterPro" id="IPR036005">
    <property type="entry name" value="Creatinase/aminopeptidase-like"/>
</dbReference>
<dbReference type="STRING" id="48467.SAMN02745166_02313"/>
<dbReference type="SUPFAM" id="SSF55920">
    <property type="entry name" value="Creatinase/aminopeptidase"/>
    <property type="match status" value="1"/>
</dbReference>
<dbReference type="AlphaFoldDB" id="A0A1T4Y082"/>
<comment type="catalytic activity">
    <reaction evidence="1">
        <text>Release of any N-terminal amino acid, including proline, that is linked to proline, even from a dipeptide or tripeptide.</text>
        <dbReference type="EC" id="3.4.11.9"/>
    </reaction>
</comment>
<dbReference type="InterPro" id="IPR000994">
    <property type="entry name" value="Pept_M24"/>
</dbReference>
<evidence type="ECO:0000256" key="1">
    <source>
        <dbReference type="ARBA" id="ARBA00001424"/>
    </source>
</evidence>
<dbReference type="GO" id="GO:0070006">
    <property type="term" value="F:metalloaminopeptidase activity"/>
    <property type="evidence" value="ECO:0007669"/>
    <property type="project" value="InterPro"/>
</dbReference>
<dbReference type="Pfam" id="PF00557">
    <property type="entry name" value="Peptidase_M24"/>
    <property type="match status" value="1"/>
</dbReference>